<dbReference type="PANTHER" id="PTHR30055">
    <property type="entry name" value="HTH-TYPE TRANSCRIPTIONAL REGULATOR RUTR"/>
    <property type="match status" value="1"/>
</dbReference>
<evidence type="ECO:0000256" key="2">
    <source>
        <dbReference type="ARBA" id="ARBA00023125"/>
    </source>
</evidence>
<dbReference type="PROSITE" id="PS50977">
    <property type="entry name" value="HTH_TETR_2"/>
    <property type="match status" value="1"/>
</dbReference>
<dbReference type="InterPro" id="IPR009057">
    <property type="entry name" value="Homeodomain-like_sf"/>
</dbReference>
<dbReference type="EMBL" id="FOQO01000013">
    <property type="protein sequence ID" value="SFJ74462.1"/>
    <property type="molecule type" value="Genomic_DNA"/>
</dbReference>
<keyword evidence="2 4" id="KW-0238">DNA-binding</keyword>
<dbReference type="Pfam" id="PF00440">
    <property type="entry name" value="TetR_N"/>
    <property type="match status" value="1"/>
</dbReference>
<dbReference type="GO" id="GO:0000976">
    <property type="term" value="F:transcription cis-regulatory region binding"/>
    <property type="evidence" value="ECO:0007669"/>
    <property type="project" value="TreeGrafter"/>
</dbReference>
<protein>
    <submittedName>
        <fullName evidence="6">Transcriptional regulator, TetR family</fullName>
    </submittedName>
</protein>
<evidence type="ECO:0000256" key="1">
    <source>
        <dbReference type="ARBA" id="ARBA00023015"/>
    </source>
</evidence>
<keyword evidence="7" id="KW-1185">Reference proteome</keyword>
<reference evidence="6 7" key="1">
    <citation type="submission" date="2016-10" db="EMBL/GenBank/DDBJ databases">
        <authorList>
            <person name="de Groot N.N."/>
        </authorList>
    </citation>
    <scope>NUCLEOTIDE SEQUENCE [LARGE SCALE GENOMIC DNA]</scope>
    <source>
        <strain evidence="6 7">RK1</strain>
    </source>
</reference>
<evidence type="ECO:0000256" key="4">
    <source>
        <dbReference type="PROSITE-ProRule" id="PRU00335"/>
    </source>
</evidence>
<proteinExistence type="predicted"/>
<sequence>MSIIAERRIREKEAMRTNILTTAWQIVKEEGWQSLSIRKIADAIQYSVPVIYDYFDNKEAILLEFGKQGFELVIKKLKSAKASSTDPAEQLKAIADAYWAFAFRNKEYYQLMWGMGAPTCEMDKCMPERSVFRDLVMGPMIEIIEKAKHGDAETNACLKYHTFWSILHGLISIKMVAPADDTEQLNKLVLDDAITGFIKNLKS</sequence>
<evidence type="ECO:0000259" key="5">
    <source>
        <dbReference type="PROSITE" id="PS50977"/>
    </source>
</evidence>
<organism evidence="6 7">
    <name type="scientific">Parapedobacter indicus</name>
    <dbReference type="NCBI Taxonomy" id="1477437"/>
    <lineage>
        <taxon>Bacteria</taxon>
        <taxon>Pseudomonadati</taxon>
        <taxon>Bacteroidota</taxon>
        <taxon>Sphingobacteriia</taxon>
        <taxon>Sphingobacteriales</taxon>
        <taxon>Sphingobacteriaceae</taxon>
        <taxon>Parapedobacter</taxon>
    </lineage>
</organism>
<dbReference type="GO" id="GO:0003700">
    <property type="term" value="F:DNA-binding transcription factor activity"/>
    <property type="evidence" value="ECO:0007669"/>
    <property type="project" value="TreeGrafter"/>
</dbReference>
<keyword evidence="3" id="KW-0804">Transcription</keyword>
<dbReference type="PANTHER" id="PTHR30055:SF234">
    <property type="entry name" value="HTH-TYPE TRANSCRIPTIONAL REGULATOR BETI"/>
    <property type="match status" value="1"/>
</dbReference>
<dbReference type="InterPro" id="IPR001647">
    <property type="entry name" value="HTH_TetR"/>
</dbReference>
<evidence type="ECO:0000313" key="7">
    <source>
        <dbReference type="Proteomes" id="UP000198670"/>
    </source>
</evidence>
<dbReference type="SUPFAM" id="SSF48498">
    <property type="entry name" value="Tetracyclin repressor-like, C-terminal domain"/>
    <property type="match status" value="1"/>
</dbReference>
<feature type="DNA-binding region" description="H-T-H motif" evidence="4">
    <location>
        <begin position="36"/>
        <end position="55"/>
    </location>
</feature>
<name>A0A1I3TV03_9SPHI</name>
<dbReference type="RefSeq" id="WP_090631238.1">
    <property type="nucleotide sequence ID" value="NZ_FOQO01000013.1"/>
</dbReference>
<accession>A0A1I3TV03</accession>
<dbReference type="OrthoDB" id="594604at2"/>
<dbReference type="Proteomes" id="UP000198670">
    <property type="component" value="Unassembled WGS sequence"/>
</dbReference>
<dbReference type="SUPFAM" id="SSF46689">
    <property type="entry name" value="Homeodomain-like"/>
    <property type="match status" value="1"/>
</dbReference>
<dbReference type="Pfam" id="PF13305">
    <property type="entry name" value="TetR_C_33"/>
    <property type="match status" value="1"/>
</dbReference>
<dbReference type="AlphaFoldDB" id="A0A1I3TV03"/>
<dbReference type="InterPro" id="IPR036271">
    <property type="entry name" value="Tet_transcr_reg_TetR-rel_C_sf"/>
</dbReference>
<dbReference type="Gene3D" id="1.10.357.10">
    <property type="entry name" value="Tetracycline Repressor, domain 2"/>
    <property type="match status" value="1"/>
</dbReference>
<gene>
    <name evidence="6" type="ORF">SAMN05444682_11389</name>
</gene>
<feature type="domain" description="HTH tetR-type" evidence="5">
    <location>
        <begin position="13"/>
        <end position="73"/>
    </location>
</feature>
<evidence type="ECO:0000313" key="6">
    <source>
        <dbReference type="EMBL" id="SFJ74462.1"/>
    </source>
</evidence>
<evidence type="ECO:0000256" key="3">
    <source>
        <dbReference type="ARBA" id="ARBA00023163"/>
    </source>
</evidence>
<keyword evidence="1" id="KW-0805">Transcription regulation</keyword>
<dbReference type="InterPro" id="IPR025996">
    <property type="entry name" value="MT1864/Rv1816-like_C"/>
</dbReference>
<dbReference type="InterPro" id="IPR050109">
    <property type="entry name" value="HTH-type_TetR-like_transc_reg"/>
</dbReference>
<dbReference type="STRING" id="1477437.SAMN05444682_11389"/>